<reference evidence="2" key="1">
    <citation type="journal article" date="2013" name="Nat. Genet.">
        <title>The draft genomes of soft-shell turtle and green sea turtle yield insights into the development and evolution of the turtle-specific body plan.</title>
        <authorList>
            <person name="Wang Z."/>
            <person name="Pascual-Anaya J."/>
            <person name="Zadissa A."/>
            <person name="Li W."/>
            <person name="Niimura Y."/>
            <person name="Huang Z."/>
            <person name="Li C."/>
            <person name="White S."/>
            <person name="Xiong Z."/>
            <person name="Fang D."/>
            <person name="Wang B."/>
            <person name="Ming Y."/>
            <person name="Chen Y."/>
            <person name="Zheng Y."/>
            <person name="Kuraku S."/>
            <person name="Pignatelli M."/>
            <person name="Herrero J."/>
            <person name="Beal K."/>
            <person name="Nozawa M."/>
            <person name="Li Q."/>
            <person name="Wang J."/>
            <person name="Zhang H."/>
            <person name="Yu L."/>
            <person name="Shigenobu S."/>
            <person name="Wang J."/>
            <person name="Liu J."/>
            <person name="Flicek P."/>
            <person name="Searle S."/>
            <person name="Wang J."/>
            <person name="Kuratani S."/>
            <person name="Yin Y."/>
            <person name="Aken B."/>
            <person name="Zhang G."/>
            <person name="Irie N."/>
        </authorList>
    </citation>
    <scope>NUCLEOTIDE SEQUENCE [LARGE SCALE GENOMIC DNA]</scope>
</reference>
<keyword evidence="2" id="KW-1185">Reference proteome</keyword>
<evidence type="ECO:0000313" key="2">
    <source>
        <dbReference type="Proteomes" id="UP000031443"/>
    </source>
</evidence>
<organism evidence="1 2">
    <name type="scientific">Chelonia mydas</name>
    <name type="common">Green sea-turtle</name>
    <name type="synonym">Chelonia agassizi</name>
    <dbReference type="NCBI Taxonomy" id="8469"/>
    <lineage>
        <taxon>Eukaryota</taxon>
        <taxon>Metazoa</taxon>
        <taxon>Chordata</taxon>
        <taxon>Craniata</taxon>
        <taxon>Vertebrata</taxon>
        <taxon>Euteleostomi</taxon>
        <taxon>Archelosauria</taxon>
        <taxon>Testudinata</taxon>
        <taxon>Testudines</taxon>
        <taxon>Cryptodira</taxon>
        <taxon>Durocryptodira</taxon>
        <taxon>Americhelydia</taxon>
        <taxon>Chelonioidea</taxon>
        <taxon>Cheloniidae</taxon>
        <taxon>Chelonia</taxon>
    </lineage>
</organism>
<dbReference type="EMBL" id="KB570891">
    <property type="protein sequence ID" value="EMP27355.1"/>
    <property type="molecule type" value="Genomic_DNA"/>
</dbReference>
<protein>
    <submittedName>
        <fullName evidence="1">Uncharacterized protein</fullName>
    </submittedName>
</protein>
<accession>M7AWE9</accession>
<dbReference type="AlphaFoldDB" id="M7AWE9"/>
<evidence type="ECO:0000313" key="1">
    <source>
        <dbReference type="EMBL" id="EMP27355.1"/>
    </source>
</evidence>
<sequence length="143" mass="15535">MLLDSDVEHVASALYTAFKVLRKNNLKSTSANMGLRKSDSARVGDLPQDYLSAEISLGSTSEHATKCEKVTVKILGKAPGAPGWFVYLPHLEQQTAANGSCDWPNLRMREVNKPARPAKGLTLNKRWTTVENHCPGGISAVMA</sequence>
<gene>
    <name evidence="1" type="ORF">UY3_15568</name>
</gene>
<dbReference type="Proteomes" id="UP000031443">
    <property type="component" value="Unassembled WGS sequence"/>
</dbReference>
<proteinExistence type="predicted"/>
<name>M7AWE9_CHEMY</name>